<dbReference type="PANTHER" id="PTHR37002:SF11">
    <property type="entry name" value="BAR DOMAIN-CONTAINING PROTEIN"/>
    <property type="match status" value="1"/>
</dbReference>
<keyword evidence="3" id="KW-1185">Reference proteome</keyword>
<evidence type="ECO:0000256" key="1">
    <source>
        <dbReference type="SAM" id="MobiDB-lite"/>
    </source>
</evidence>
<dbReference type="RefSeq" id="XP_020432269.1">
    <property type="nucleotide sequence ID" value="XM_020577821.1"/>
</dbReference>
<proteinExistence type="predicted"/>
<dbReference type="AlphaFoldDB" id="D3BE18"/>
<feature type="compositionally biased region" description="Low complexity" evidence="1">
    <location>
        <begin position="313"/>
        <end position="359"/>
    </location>
</feature>
<name>D3BE18_HETP5</name>
<accession>D3BE18</accession>
<reference evidence="2 3" key="1">
    <citation type="journal article" date="2011" name="Genome Res.">
        <title>Phylogeny-wide analysis of social amoeba genomes highlights ancient origins for complex intercellular communication.</title>
        <authorList>
            <person name="Heidel A.J."/>
            <person name="Lawal H.M."/>
            <person name="Felder M."/>
            <person name="Schilde C."/>
            <person name="Helps N.R."/>
            <person name="Tunggal B."/>
            <person name="Rivero F."/>
            <person name="John U."/>
            <person name="Schleicher M."/>
            <person name="Eichinger L."/>
            <person name="Platzer M."/>
            <person name="Noegel A.A."/>
            <person name="Schaap P."/>
            <person name="Gloeckner G."/>
        </authorList>
    </citation>
    <scope>NUCLEOTIDE SEQUENCE [LARGE SCALE GENOMIC DNA]</scope>
    <source>
        <strain evidence="3">ATCC 26659 / Pp 5 / PN500</strain>
    </source>
</reference>
<gene>
    <name evidence="2" type="ORF">PPL_06971</name>
</gene>
<feature type="compositionally biased region" description="Basic and acidic residues" evidence="1">
    <location>
        <begin position="20"/>
        <end position="34"/>
    </location>
</feature>
<dbReference type="PANTHER" id="PTHR37002">
    <property type="entry name" value="AGAP007005-PA"/>
    <property type="match status" value="1"/>
</dbReference>
<dbReference type="Proteomes" id="UP000001396">
    <property type="component" value="Unassembled WGS sequence"/>
</dbReference>
<organism evidence="2 3">
    <name type="scientific">Heterostelium pallidum (strain ATCC 26659 / Pp 5 / PN500)</name>
    <name type="common">Cellular slime mold</name>
    <name type="synonym">Polysphondylium pallidum</name>
    <dbReference type="NCBI Taxonomy" id="670386"/>
    <lineage>
        <taxon>Eukaryota</taxon>
        <taxon>Amoebozoa</taxon>
        <taxon>Evosea</taxon>
        <taxon>Eumycetozoa</taxon>
        <taxon>Dictyostelia</taxon>
        <taxon>Acytosteliales</taxon>
        <taxon>Acytosteliaceae</taxon>
        <taxon>Heterostelium</taxon>
    </lineage>
</organism>
<feature type="compositionally biased region" description="Pro residues" evidence="1">
    <location>
        <begin position="414"/>
        <end position="434"/>
    </location>
</feature>
<feature type="region of interest" description="Disordered" evidence="1">
    <location>
        <begin position="224"/>
        <end position="455"/>
    </location>
</feature>
<feature type="compositionally biased region" description="Pro residues" evidence="1">
    <location>
        <begin position="284"/>
        <end position="293"/>
    </location>
</feature>
<dbReference type="EMBL" id="ADBJ01000031">
    <property type="protein sequence ID" value="EFA80149.1"/>
    <property type="molecule type" value="Genomic_DNA"/>
</dbReference>
<protein>
    <recommendedName>
        <fullName evidence="4">BAR domain-containing protein</fullName>
    </recommendedName>
</protein>
<sequence>MSFANFTNKMRRALGGGPNRDTDQSFEQARKEFKHESDHVNSIFEALKKRDKNLAKLFLDPESLNKKLTKHLPDDHPLHQYSHQIGAQIENVYNDWIDSNKQYNESVNRCMNMIKSIRDSITARDNLLLSVEQSDQRIKQLREKTSADFNKLNAEEQTNRAKKQAYLTKNYNTLLDIHRFFEEKITLFDDSLMRIQHSQTALFQSLYQAFASCDGQLARPPPAINPITVLLPDGPPNTEDIQAGPEGSIKSGAVSPQNGGGGGGQPQRPARLNNNLYNNNAHRPSPPPPPSAPTGPSSYNSPQPYQPQPSPPQQQYQPPQQQYQPPQQQYQPPQQQYQPPQQQYQPPQQQYQPPQQQYQQPPPPPRPLSLKNVPSSIHDIDIDSSHHQQMYPTPSQYGAPTSPPSHAVNQYQPPARPSPPAQYKPPVPYQPPQPAANNQYQPPQPFTGQRPPFKK</sequence>
<dbReference type="Gene3D" id="1.20.1270.60">
    <property type="entry name" value="Arfaptin homology (AH) domain/BAR domain"/>
    <property type="match status" value="1"/>
</dbReference>
<dbReference type="InParanoid" id="D3BE18"/>
<evidence type="ECO:0000313" key="2">
    <source>
        <dbReference type="EMBL" id="EFA80149.1"/>
    </source>
</evidence>
<dbReference type="GeneID" id="31362452"/>
<evidence type="ECO:0000313" key="3">
    <source>
        <dbReference type="Proteomes" id="UP000001396"/>
    </source>
</evidence>
<feature type="compositionally biased region" description="Polar residues" evidence="1">
    <location>
        <begin position="388"/>
        <end position="399"/>
    </location>
</feature>
<comment type="caution">
    <text evidence="2">The sequence shown here is derived from an EMBL/GenBank/DDBJ whole genome shotgun (WGS) entry which is preliminary data.</text>
</comment>
<dbReference type="InterPro" id="IPR027267">
    <property type="entry name" value="AH/BAR_dom_sf"/>
</dbReference>
<dbReference type="SUPFAM" id="SSF103657">
    <property type="entry name" value="BAR/IMD domain-like"/>
    <property type="match status" value="1"/>
</dbReference>
<evidence type="ECO:0008006" key="4">
    <source>
        <dbReference type="Google" id="ProtNLM"/>
    </source>
</evidence>
<feature type="region of interest" description="Disordered" evidence="1">
    <location>
        <begin position="1"/>
        <end position="34"/>
    </location>
</feature>